<evidence type="ECO:0000313" key="1">
    <source>
        <dbReference type="EMBL" id="TLP41064.1"/>
    </source>
</evidence>
<comment type="caution">
    <text evidence="1">The sequence shown here is derived from an EMBL/GenBank/DDBJ whole genome shotgun (WGS) entry which is preliminary data.</text>
</comment>
<dbReference type="RefSeq" id="WP_138151466.1">
    <property type="nucleotide sequence ID" value="NZ_VANU01000001.1"/>
</dbReference>
<reference evidence="1 2" key="1">
    <citation type="submission" date="2019-05" db="EMBL/GenBank/DDBJ databases">
        <title>Arcobacter sp. nov., isolated from sea sediment.</title>
        <authorList>
            <person name="Kim W."/>
        </authorList>
    </citation>
    <scope>NUCLEOTIDE SEQUENCE [LARGE SCALE GENOMIC DNA]</scope>
    <source>
        <strain evidence="1 2">CAU 1517</strain>
    </source>
</reference>
<dbReference type="EMBL" id="VANU01000001">
    <property type="protein sequence ID" value="TLP41064.1"/>
    <property type="molecule type" value="Genomic_DNA"/>
</dbReference>
<dbReference type="AlphaFoldDB" id="A0A5R8Y4K7"/>
<evidence type="ECO:0000313" key="2">
    <source>
        <dbReference type="Proteomes" id="UP000308901"/>
    </source>
</evidence>
<proteinExistence type="predicted"/>
<organism evidence="1 2">
    <name type="scientific">Arcobacter arenosus</name>
    <dbReference type="NCBI Taxonomy" id="2576037"/>
    <lineage>
        <taxon>Bacteria</taxon>
        <taxon>Pseudomonadati</taxon>
        <taxon>Campylobacterota</taxon>
        <taxon>Epsilonproteobacteria</taxon>
        <taxon>Campylobacterales</taxon>
        <taxon>Arcobacteraceae</taxon>
        <taxon>Arcobacter</taxon>
    </lineage>
</organism>
<sequence>MISKELLSEVLDKDVISMSSYEENTLGYLVNEDDYYQINIYELAHKCKEWILKHKTLNVSVISISCQTEPPNICHSFVSYYCFEIKDFAKACFSGETEIETVIHACQWILDDEYKS</sequence>
<keyword evidence="2" id="KW-1185">Reference proteome</keyword>
<name>A0A5R8Y4K7_9BACT</name>
<protein>
    <submittedName>
        <fullName evidence="1">Uncharacterized protein</fullName>
    </submittedName>
</protein>
<gene>
    <name evidence="1" type="ORF">FDK22_03320</name>
</gene>
<dbReference type="Proteomes" id="UP000308901">
    <property type="component" value="Unassembled WGS sequence"/>
</dbReference>
<accession>A0A5R8Y4K7</accession>